<dbReference type="GO" id="GO:0000122">
    <property type="term" value="P:negative regulation of transcription by RNA polymerase II"/>
    <property type="evidence" value="ECO:0007669"/>
    <property type="project" value="InterPro"/>
</dbReference>
<comment type="caution">
    <text evidence="9">The sequence shown here is derived from an EMBL/GenBank/DDBJ whole genome shotgun (WGS) entry which is preliminary data.</text>
</comment>
<evidence type="ECO:0000256" key="8">
    <source>
        <dbReference type="SAM" id="MobiDB-lite"/>
    </source>
</evidence>
<feature type="region of interest" description="Disordered" evidence="8">
    <location>
        <begin position="102"/>
        <end position="140"/>
    </location>
</feature>
<organism evidence="9 10">
    <name type="scientific">Bugula neritina</name>
    <name type="common">Brown bryozoan</name>
    <name type="synonym">Sertularia neritina</name>
    <dbReference type="NCBI Taxonomy" id="10212"/>
    <lineage>
        <taxon>Eukaryota</taxon>
        <taxon>Metazoa</taxon>
        <taxon>Spiralia</taxon>
        <taxon>Lophotrochozoa</taxon>
        <taxon>Bryozoa</taxon>
        <taxon>Gymnolaemata</taxon>
        <taxon>Cheilostomatida</taxon>
        <taxon>Flustrina</taxon>
        <taxon>Buguloidea</taxon>
        <taxon>Bugulidae</taxon>
        <taxon>Bugula</taxon>
    </lineage>
</organism>
<evidence type="ECO:0000313" key="9">
    <source>
        <dbReference type="EMBL" id="KAF6024492.1"/>
    </source>
</evidence>
<dbReference type="GO" id="GO:0097322">
    <property type="term" value="F:7SK snRNA binding"/>
    <property type="evidence" value="ECO:0007669"/>
    <property type="project" value="TreeGrafter"/>
</dbReference>
<protein>
    <submittedName>
        <fullName evidence="9">Uncharacterized protein</fullName>
    </submittedName>
</protein>
<gene>
    <name evidence="9" type="ORF">EB796_017204</name>
</gene>
<dbReference type="InterPro" id="IPR024872">
    <property type="entry name" value="HEXIM"/>
</dbReference>
<proteinExistence type="inferred from homology"/>
<reference evidence="9" key="1">
    <citation type="submission" date="2020-06" db="EMBL/GenBank/DDBJ databases">
        <title>Draft genome of Bugula neritina, a colonial animal packing powerful symbionts and potential medicines.</title>
        <authorList>
            <person name="Rayko M."/>
        </authorList>
    </citation>
    <scope>NUCLEOTIDE SEQUENCE [LARGE SCALE GENOMIC DNA]</scope>
    <source>
        <strain evidence="9">Kwan_BN1</strain>
    </source>
</reference>
<feature type="compositionally biased region" description="Polar residues" evidence="8">
    <location>
        <begin position="102"/>
        <end position="115"/>
    </location>
</feature>
<evidence type="ECO:0000256" key="6">
    <source>
        <dbReference type="ARBA" id="ARBA00023163"/>
    </source>
</evidence>
<evidence type="ECO:0000256" key="3">
    <source>
        <dbReference type="ARBA" id="ARBA00022491"/>
    </source>
</evidence>
<keyword evidence="5" id="KW-0175">Coiled coil</keyword>
<sequence length="280" mass="31868">MATDHIASTLIENISTRLSPTVSSNSNNIVTPYSYNLQYRPKAPENYTQFIIDDQMARYCTTETSSTVSQEHNPYFSEAEHDFITHLQKQFEEEFLNLSRQDSSSPAVTSGSEKSNFGKVQGKKHRRSSKKRSSLKVVDSDACPQKPLSVEHLPRFKSSSCNRDTTKTFPLNICTGDKHYVKRRLPKSCVRSICYAPENYTQFIIGDHSTATKLQEKAHSTMGDFDLVDCNSLDVDRNAFLLNQFENDFDSHRLLVLADKSKEELLNIVQNLLNNNECHV</sequence>
<evidence type="ECO:0000256" key="7">
    <source>
        <dbReference type="ARBA" id="ARBA00023242"/>
    </source>
</evidence>
<dbReference type="PANTHER" id="PTHR13469:SF8">
    <property type="entry name" value="HEXIM P-TEFB COMPLEX SUBUNIT 1"/>
    <property type="match status" value="1"/>
</dbReference>
<comment type="subcellular location">
    <subcellularLocation>
        <location evidence="1">Nucleus</location>
    </subcellularLocation>
</comment>
<comment type="similarity">
    <text evidence="2">Belongs to the HEXIM family.</text>
</comment>
<keyword evidence="7" id="KW-0539">Nucleus</keyword>
<dbReference type="Proteomes" id="UP000593567">
    <property type="component" value="Unassembled WGS sequence"/>
</dbReference>
<dbReference type="AlphaFoldDB" id="A0A7J7JDW1"/>
<keyword evidence="4" id="KW-0805">Transcription regulation</keyword>
<dbReference type="GO" id="GO:0005737">
    <property type="term" value="C:cytoplasm"/>
    <property type="evidence" value="ECO:0007669"/>
    <property type="project" value="InterPro"/>
</dbReference>
<dbReference type="PANTHER" id="PTHR13469">
    <property type="entry name" value="HEXAMETHYLENE BISACETAMIDE INDUCIBLE 1"/>
    <property type="match status" value="1"/>
</dbReference>
<keyword evidence="6" id="KW-0804">Transcription</keyword>
<evidence type="ECO:0000256" key="5">
    <source>
        <dbReference type="ARBA" id="ARBA00023054"/>
    </source>
</evidence>
<dbReference type="GO" id="GO:0005654">
    <property type="term" value="C:nucleoplasm"/>
    <property type="evidence" value="ECO:0007669"/>
    <property type="project" value="TreeGrafter"/>
</dbReference>
<keyword evidence="3" id="KW-0678">Repressor</keyword>
<evidence type="ECO:0000256" key="1">
    <source>
        <dbReference type="ARBA" id="ARBA00004123"/>
    </source>
</evidence>
<evidence type="ECO:0000256" key="4">
    <source>
        <dbReference type="ARBA" id="ARBA00023015"/>
    </source>
</evidence>
<dbReference type="GO" id="GO:0004861">
    <property type="term" value="F:cyclin-dependent protein serine/threonine kinase inhibitor activity"/>
    <property type="evidence" value="ECO:0007669"/>
    <property type="project" value="InterPro"/>
</dbReference>
<accession>A0A7J7JDW1</accession>
<name>A0A7J7JDW1_BUGNE</name>
<feature type="compositionally biased region" description="Basic residues" evidence="8">
    <location>
        <begin position="121"/>
        <end position="134"/>
    </location>
</feature>
<evidence type="ECO:0000313" key="10">
    <source>
        <dbReference type="Proteomes" id="UP000593567"/>
    </source>
</evidence>
<dbReference type="EMBL" id="VXIV02002570">
    <property type="protein sequence ID" value="KAF6024492.1"/>
    <property type="molecule type" value="Genomic_DNA"/>
</dbReference>
<evidence type="ECO:0000256" key="2">
    <source>
        <dbReference type="ARBA" id="ARBA00008409"/>
    </source>
</evidence>
<keyword evidence="10" id="KW-1185">Reference proteome</keyword>